<dbReference type="Pfam" id="PF03551">
    <property type="entry name" value="PadR"/>
    <property type="match status" value="1"/>
</dbReference>
<dbReference type="RefSeq" id="WP_206935984.1">
    <property type="nucleotide sequence ID" value="NZ_JAEKJY010000007.1"/>
</dbReference>
<feature type="domain" description="Transcription regulator PadR N-terminal" evidence="1">
    <location>
        <begin position="7"/>
        <end position="81"/>
    </location>
</feature>
<dbReference type="Pfam" id="PF10400">
    <property type="entry name" value="Vir_act_alpha_C"/>
    <property type="match status" value="1"/>
</dbReference>
<dbReference type="InterPro" id="IPR036388">
    <property type="entry name" value="WH-like_DNA-bd_sf"/>
</dbReference>
<reference evidence="3 4" key="1">
    <citation type="submission" date="2020-12" db="EMBL/GenBank/DDBJ databases">
        <title>Oil enriched cultivation method for isolating marine PHA-producing bacteria.</title>
        <authorList>
            <person name="Zheng W."/>
            <person name="Yu S."/>
            <person name="Huang Y."/>
        </authorList>
    </citation>
    <scope>NUCLEOTIDE SEQUENCE [LARGE SCALE GENOMIC DNA]</scope>
    <source>
        <strain evidence="3 4">SY-2-6</strain>
    </source>
</reference>
<evidence type="ECO:0000259" key="2">
    <source>
        <dbReference type="Pfam" id="PF10400"/>
    </source>
</evidence>
<evidence type="ECO:0000313" key="3">
    <source>
        <dbReference type="EMBL" id="MBN8237203.1"/>
    </source>
</evidence>
<feature type="domain" description="Transcription regulator PadR C-terminal" evidence="2">
    <location>
        <begin position="93"/>
        <end position="174"/>
    </location>
</feature>
<evidence type="ECO:0000313" key="4">
    <source>
        <dbReference type="Proteomes" id="UP000663970"/>
    </source>
</evidence>
<dbReference type="EMBL" id="JAEKJY010000007">
    <property type="protein sequence ID" value="MBN8237203.1"/>
    <property type="molecule type" value="Genomic_DNA"/>
</dbReference>
<evidence type="ECO:0000259" key="1">
    <source>
        <dbReference type="Pfam" id="PF03551"/>
    </source>
</evidence>
<dbReference type="Gene3D" id="6.10.140.190">
    <property type="match status" value="1"/>
</dbReference>
<name>A0ABS3E144_9BACI</name>
<organism evidence="3 4">
    <name type="scientific">Halobacillus kuroshimensis</name>
    <dbReference type="NCBI Taxonomy" id="302481"/>
    <lineage>
        <taxon>Bacteria</taxon>
        <taxon>Bacillati</taxon>
        <taxon>Bacillota</taxon>
        <taxon>Bacilli</taxon>
        <taxon>Bacillales</taxon>
        <taxon>Bacillaceae</taxon>
        <taxon>Halobacillus</taxon>
    </lineage>
</organism>
<protein>
    <submittedName>
        <fullName evidence="3">PadR family transcriptional regulator</fullName>
    </submittedName>
</protein>
<dbReference type="Proteomes" id="UP000663970">
    <property type="component" value="Unassembled WGS sequence"/>
</dbReference>
<dbReference type="SUPFAM" id="SSF46785">
    <property type="entry name" value="Winged helix' DNA-binding domain"/>
    <property type="match status" value="1"/>
</dbReference>
<keyword evidence="4" id="KW-1185">Reference proteome</keyword>
<accession>A0ABS3E144</accession>
<dbReference type="InterPro" id="IPR018309">
    <property type="entry name" value="Tscrpt_reg_PadR_C"/>
</dbReference>
<sequence length="179" mass="21405">MTLRYALLGLLTRKSQTGYELYQTFKQQLIYVWSSTHSQIYKELNLMEKHGLITYQWIYQEGSPNKKQYTISYEGEKKLAEWIVHEQNRPLKMKDQFLIKASSFSVISKSEAIQLLEEVKQREYDVYLQTKKWKEETFPNAPSHKKTGEYITAEFGIRYAKMYVDWCDWAMEVIKQADE</sequence>
<gene>
    <name evidence="3" type="ORF">JF544_18315</name>
</gene>
<dbReference type="InterPro" id="IPR036390">
    <property type="entry name" value="WH_DNA-bd_sf"/>
</dbReference>
<dbReference type="InterPro" id="IPR005149">
    <property type="entry name" value="Tscrpt_reg_PadR_N"/>
</dbReference>
<dbReference type="PANTHER" id="PTHR43252">
    <property type="entry name" value="TRANSCRIPTIONAL REGULATOR YQJI"/>
    <property type="match status" value="1"/>
</dbReference>
<dbReference type="Gene3D" id="1.10.10.10">
    <property type="entry name" value="Winged helix-like DNA-binding domain superfamily/Winged helix DNA-binding domain"/>
    <property type="match status" value="1"/>
</dbReference>
<proteinExistence type="predicted"/>
<dbReference type="PANTHER" id="PTHR43252:SF2">
    <property type="entry name" value="TRANSCRIPTION REGULATOR, PADR-LIKE FAMILY"/>
    <property type="match status" value="1"/>
</dbReference>
<comment type="caution">
    <text evidence="3">The sequence shown here is derived from an EMBL/GenBank/DDBJ whole genome shotgun (WGS) entry which is preliminary data.</text>
</comment>